<protein>
    <submittedName>
        <fullName evidence="3">Autophagy-related protein 101</fullName>
    </submittedName>
</protein>
<dbReference type="WBParaSite" id="ALUE_0001867601-mRNA-1">
    <property type="protein sequence ID" value="ALUE_0001867601-mRNA-1"/>
    <property type="gene ID" value="ALUE_0001867601"/>
</dbReference>
<evidence type="ECO:0000256" key="1">
    <source>
        <dbReference type="SAM" id="MobiDB-lite"/>
    </source>
</evidence>
<feature type="compositionally biased region" description="Basic and acidic residues" evidence="1">
    <location>
        <begin position="7"/>
        <end position="35"/>
    </location>
</feature>
<accession>A0A0M3IJ80</accession>
<sequence>MEMEDIQDGKGDLRLEEEMNMDRSSDRTTSGDRISEDMTVNEQERTSVELVSVRSFFGAMRSLSSRHNYPLRFFAFFNVSDEKHRTVNEEERTSVELVSVRSFFGAMRSLSSRHNYPLRFFAFFNVSDEKHRFYLIDTKLEDRRENDSWNTLAVHII</sequence>
<evidence type="ECO:0000313" key="3">
    <source>
        <dbReference type="WBParaSite" id="ALUE_0001867601-mRNA-1"/>
    </source>
</evidence>
<proteinExistence type="predicted"/>
<reference evidence="3" key="1">
    <citation type="submission" date="2017-02" db="UniProtKB">
        <authorList>
            <consortium name="WormBaseParasite"/>
        </authorList>
    </citation>
    <scope>IDENTIFICATION</scope>
</reference>
<dbReference type="Proteomes" id="UP000036681">
    <property type="component" value="Unplaced"/>
</dbReference>
<feature type="region of interest" description="Disordered" evidence="1">
    <location>
        <begin position="1"/>
        <end position="35"/>
    </location>
</feature>
<keyword evidence="2" id="KW-1185">Reference proteome</keyword>
<dbReference type="AlphaFoldDB" id="A0A0M3IJ80"/>
<evidence type="ECO:0000313" key="2">
    <source>
        <dbReference type="Proteomes" id="UP000036681"/>
    </source>
</evidence>
<organism evidence="2 3">
    <name type="scientific">Ascaris lumbricoides</name>
    <name type="common">Giant roundworm</name>
    <dbReference type="NCBI Taxonomy" id="6252"/>
    <lineage>
        <taxon>Eukaryota</taxon>
        <taxon>Metazoa</taxon>
        <taxon>Ecdysozoa</taxon>
        <taxon>Nematoda</taxon>
        <taxon>Chromadorea</taxon>
        <taxon>Rhabditida</taxon>
        <taxon>Spirurina</taxon>
        <taxon>Ascaridomorpha</taxon>
        <taxon>Ascaridoidea</taxon>
        <taxon>Ascarididae</taxon>
        <taxon>Ascaris</taxon>
    </lineage>
</organism>
<name>A0A0M3IJ80_ASCLU</name>